<proteinExistence type="predicted"/>
<reference evidence="1 2" key="1">
    <citation type="submission" date="2015-08" db="EMBL/GenBank/DDBJ databases">
        <title>Next Generation Sequencing and Analysis of the Genome of Puccinia sorghi L Schw, the Causal Agent of Maize Common Rust.</title>
        <authorList>
            <person name="Rochi L."/>
            <person name="Burguener G."/>
            <person name="Darino M."/>
            <person name="Turjanski A."/>
            <person name="Kreff E."/>
            <person name="Dieguez M.J."/>
            <person name="Sacco F."/>
        </authorList>
    </citation>
    <scope>NUCLEOTIDE SEQUENCE [LARGE SCALE GENOMIC DNA]</scope>
    <source>
        <strain evidence="1 2">RO10H11247</strain>
    </source>
</reference>
<dbReference type="EMBL" id="LAVV01000957">
    <property type="protein sequence ID" value="KNZ63911.1"/>
    <property type="molecule type" value="Genomic_DNA"/>
</dbReference>
<dbReference type="STRING" id="27349.A0A0L6VT83"/>
<dbReference type="VEuPathDB" id="FungiDB:VP01_10862g1"/>
<protein>
    <submittedName>
        <fullName evidence="1">Uncharacterized protein</fullName>
    </submittedName>
</protein>
<evidence type="ECO:0000313" key="1">
    <source>
        <dbReference type="EMBL" id="KNZ63911.1"/>
    </source>
</evidence>
<sequence length="104" mass="11836">IILDLTQVAFLPDPKSSLLAKNQLRYYLNKKNSDRQFNKLNLEKTITRYHLEIDEEDEGSKGKVESNVHQEYMEAGEVIGGGVIDLEAELDGDGYLEDGEWGNY</sequence>
<keyword evidence="2" id="KW-1185">Reference proteome</keyword>
<name>A0A0L6VT83_9BASI</name>
<dbReference type="AlphaFoldDB" id="A0A0L6VT83"/>
<evidence type="ECO:0000313" key="2">
    <source>
        <dbReference type="Proteomes" id="UP000037035"/>
    </source>
</evidence>
<gene>
    <name evidence="1" type="ORF">VP01_10862g1</name>
</gene>
<comment type="caution">
    <text evidence="1">The sequence shown here is derived from an EMBL/GenBank/DDBJ whole genome shotgun (WGS) entry which is preliminary data.</text>
</comment>
<organism evidence="1 2">
    <name type="scientific">Puccinia sorghi</name>
    <dbReference type="NCBI Taxonomy" id="27349"/>
    <lineage>
        <taxon>Eukaryota</taxon>
        <taxon>Fungi</taxon>
        <taxon>Dikarya</taxon>
        <taxon>Basidiomycota</taxon>
        <taxon>Pucciniomycotina</taxon>
        <taxon>Pucciniomycetes</taxon>
        <taxon>Pucciniales</taxon>
        <taxon>Pucciniaceae</taxon>
        <taxon>Puccinia</taxon>
    </lineage>
</organism>
<dbReference type="Proteomes" id="UP000037035">
    <property type="component" value="Unassembled WGS sequence"/>
</dbReference>
<accession>A0A0L6VT83</accession>
<feature type="non-terminal residue" evidence="1">
    <location>
        <position position="1"/>
    </location>
</feature>